<gene>
    <name evidence="2" type="ORF">BCF44_101800</name>
</gene>
<feature type="transmembrane region" description="Helical" evidence="1">
    <location>
        <begin position="112"/>
        <end position="134"/>
    </location>
</feature>
<evidence type="ECO:0000313" key="2">
    <source>
        <dbReference type="EMBL" id="REH55774.1"/>
    </source>
</evidence>
<name>A0A3E0IAL0_9PSEU</name>
<dbReference type="EMBL" id="QUNO01000001">
    <property type="protein sequence ID" value="REH55774.1"/>
    <property type="molecule type" value="Genomic_DNA"/>
</dbReference>
<comment type="caution">
    <text evidence="2">The sequence shown here is derived from an EMBL/GenBank/DDBJ whole genome shotgun (WGS) entry which is preliminary data.</text>
</comment>
<keyword evidence="1" id="KW-0812">Transmembrane</keyword>
<sequence length="281" mass="30770">MLWITWRQHRTALIGTLVVTAGVSALLLWMWQAVAELNDACSQHDCITGVPGALGDQLRWVYASLYFGQPILAGLVAMFWGAPLLAREFEQRTYLLAWAQDVTPMRWLGSKVALLGAAVLLLSGVLAAASWQLVGAMKESGNYFGMDDFKALEQWPPTQVLYALFAFVLGLAVGLLVRRTVLAIGTTLIVFATVRLVVAFTVLWWVPPLRVAASPQGGGLPPGAYYLSGYGMPYLRSAVLVYQPVERVATFRWLEVITYAVLTLVLAGVAWAGVWRVTRVG</sequence>
<feature type="transmembrane region" description="Helical" evidence="1">
    <location>
        <begin position="160"/>
        <end position="177"/>
    </location>
</feature>
<evidence type="ECO:0008006" key="4">
    <source>
        <dbReference type="Google" id="ProtNLM"/>
    </source>
</evidence>
<feature type="transmembrane region" description="Helical" evidence="1">
    <location>
        <begin position="184"/>
        <end position="206"/>
    </location>
</feature>
<dbReference type="Proteomes" id="UP000256269">
    <property type="component" value="Unassembled WGS sequence"/>
</dbReference>
<organism evidence="2 3">
    <name type="scientific">Kutzneria buriramensis</name>
    <dbReference type="NCBI Taxonomy" id="1045776"/>
    <lineage>
        <taxon>Bacteria</taxon>
        <taxon>Bacillati</taxon>
        <taxon>Actinomycetota</taxon>
        <taxon>Actinomycetes</taxon>
        <taxon>Pseudonocardiales</taxon>
        <taxon>Pseudonocardiaceae</taxon>
        <taxon>Kutzneria</taxon>
    </lineage>
</organism>
<accession>A0A3E0IAL0</accession>
<reference evidence="2 3" key="1">
    <citation type="submission" date="2018-08" db="EMBL/GenBank/DDBJ databases">
        <title>Genomic Encyclopedia of Archaeal and Bacterial Type Strains, Phase II (KMG-II): from individual species to whole genera.</title>
        <authorList>
            <person name="Goeker M."/>
        </authorList>
    </citation>
    <scope>NUCLEOTIDE SEQUENCE [LARGE SCALE GENOMIC DNA]</scope>
    <source>
        <strain evidence="2 3">DSM 45791</strain>
    </source>
</reference>
<keyword evidence="1" id="KW-0472">Membrane</keyword>
<dbReference type="OrthoDB" id="3579673at2"/>
<dbReference type="AlphaFoldDB" id="A0A3E0IAL0"/>
<dbReference type="RefSeq" id="WP_116172625.1">
    <property type="nucleotide sequence ID" value="NZ_CP144375.1"/>
</dbReference>
<evidence type="ECO:0000256" key="1">
    <source>
        <dbReference type="SAM" id="Phobius"/>
    </source>
</evidence>
<keyword evidence="3" id="KW-1185">Reference proteome</keyword>
<protein>
    <recommendedName>
        <fullName evidence="4">ABC-2 family transporter</fullName>
    </recommendedName>
</protein>
<feature type="transmembrane region" description="Helical" evidence="1">
    <location>
        <begin position="66"/>
        <end position="86"/>
    </location>
</feature>
<feature type="transmembrane region" description="Helical" evidence="1">
    <location>
        <begin position="12"/>
        <end position="31"/>
    </location>
</feature>
<feature type="transmembrane region" description="Helical" evidence="1">
    <location>
        <begin position="256"/>
        <end position="275"/>
    </location>
</feature>
<proteinExistence type="predicted"/>
<keyword evidence="1" id="KW-1133">Transmembrane helix</keyword>
<evidence type="ECO:0000313" key="3">
    <source>
        <dbReference type="Proteomes" id="UP000256269"/>
    </source>
</evidence>